<evidence type="ECO:0000313" key="6">
    <source>
        <dbReference type="Proteomes" id="UP000232922"/>
    </source>
</evidence>
<protein>
    <submittedName>
        <fullName evidence="5">Patatin-like phospholipase</fullName>
    </submittedName>
</protein>
<feature type="transmembrane region" description="Helical" evidence="3">
    <location>
        <begin position="54"/>
        <end position="77"/>
    </location>
</feature>
<dbReference type="PANTHER" id="PTHR46394:SF1">
    <property type="entry name" value="PNPLA DOMAIN-CONTAINING PROTEIN"/>
    <property type="match status" value="1"/>
</dbReference>
<feature type="short sequence motif" description="GXSXG" evidence="2">
    <location>
        <begin position="56"/>
        <end position="60"/>
    </location>
</feature>
<dbReference type="PANTHER" id="PTHR46394">
    <property type="entry name" value="ANNEXIN"/>
    <property type="match status" value="1"/>
</dbReference>
<dbReference type="GO" id="GO:0016787">
    <property type="term" value="F:hydrolase activity"/>
    <property type="evidence" value="ECO:0007669"/>
    <property type="project" value="UniProtKB-UniRule"/>
</dbReference>
<feature type="active site" description="Proton acceptor" evidence="2">
    <location>
        <position position="210"/>
    </location>
</feature>
<keyword evidence="3" id="KW-0472">Membrane</keyword>
<keyword evidence="3" id="KW-0812">Transmembrane</keyword>
<evidence type="ECO:0000256" key="2">
    <source>
        <dbReference type="PROSITE-ProRule" id="PRU01161"/>
    </source>
</evidence>
<evidence type="ECO:0000256" key="1">
    <source>
        <dbReference type="ARBA" id="ARBA00023098"/>
    </source>
</evidence>
<evidence type="ECO:0000259" key="4">
    <source>
        <dbReference type="PROSITE" id="PS51635"/>
    </source>
</evidence>
<keyword evidence="2" id="KW-0378">Hydrolase</keyword>
<keyword evidence="3" id="KW-1133">Transmembrane helix</keyword>
<dbReference type="PROSITE" id="PS51635">
    <property type="entry name" value="PNPLA"/>
    <property type="match status" value="1"/>
</dbReference>
<dbReference type="SUPFAM" id="SSF52151">
    <property type="entry name" value="FabD/lysophospholipase-like"/>
    <property type="match status" value="1"/>
</dbReference>
<name>A0A171PVL8_9VIRU</name>
<keyword evidence="2" id="KW-0442">Lipid degradation</keyword>
<feature type="domain" description="PNPLA" evidence="4">
    <location>
        <begin position="27"/>
        <end position="223"/>
    </location>
</feature>
<sequence length="308" mass="34298">MDRRVIMRNKYKDVISGDFNFKNCKTLVISGGGFKALYFVGAVDAMDLRDVQNYAGTSCGAALCALFCAGATPLSVLKRIVRQRKRLGVCSDALESKLKRSVTKLVNPHRVTVGASVMTLFNMLALFGVTKFIEEFGDFLEELGHSRDTTFAQFYERTGRNLTIVATEMLSFEPYIMSSSTTPELSITTAVSASCSLASPMRLGSRFVMDGYYSDNFPVHIALQMWPDCEAVCLCSSNTAFGTASRKYYDDKRCHFVIVPIEPTCGDGVFAGSELMFVMYHFGYRFVKNNIQKMCSKCDTLKRCNEVP</sequence>
<dbReference type="GO" id="GO:0016042">
    <property type="term" value="P:lipid catabolic process"/>
    <property type="evidence" value="ECO:0007669"/>
    <property type="project" value="UniProtKB-UniRule"/>
</dbReference>
<reference evidence="6" key="1">
    <citation type="submission" date="2014-04" db="EMBL/GenBank/DDBJ databases">
        <authorList>
            <person name="Wei Y."/>
            <person name="Huang G."/>
            <person name="Cheng X."/>
        </authorList>
    </citation>
    <scope>NUCLEOTIDE SEQUENCE [LARGE SCALE GENOMIC DNA]</scope>
</reference>
<dbReference type="Proteomes" id="UP000232922">
    <property type="component" value="Genome"/>
</dbReference>
<accession>A0A171PVL8</accession>
<dbReference type="KEGG" id="vg:41900734"/>
<dbReference type="RefSeq" id="YP_009701598.1">
    <property type="nucleotide sequence ID" value="NC_044938.1"/>
</dbReference>
<dbReference type="Gene3D" id="3.40.1090.10">
    <property type="entry name" value="Cytosolic phospholipase A2 catalytic domain"/>
    <property type="match status" value="2"/>
</dbReference>
<evidence type="ECO:0000256" key="3">
    <source>
        <dbReference type="SAM" id="Phobius"/>
    </source>
</evidence>
<dbReference type="EMBL" id="KJ755191">
    <property type="protein sequence ID" value="AJP09098.1"/>
    <property type="molecule type" value="Genomic_DNA"/>
</dbReference>
<keyword evidence="1 2" id="KW-0443">Lipid metabolism</keyword>
<organism evidence="5 6">
    <name type="scientific">Heliothis virescens ascovirus 3f</name>
    <dbReference type="NCBI Taxonomy" id="328614"/>
    <lineage>
        <taxon>Viruses</taxon>
        <taxon>Varidnaviria</taxon>
        <taxon>Bamfordvirae</taxon>
        <taxon>Nucleocytoviricota</taxon>
        <taxon>Megaviricetes</taxon>
        <taxon>Pimascovirales</taxon>
        <taxon>Pimascovirales incertae sedis</taxon>
        <taxon>Ascoviridae</taxon>
        <taxon>Ascovirus</taxon>
        <taxon>Ascovirus hvav3a</taxon>
    </lineage>
</organism>
<dbReference type="GeneID" id="41900734"/>
<feature type="active site" description="Nucleophile" evidence="2">
    <location>
        <position position="58"/>
    </location>
</feature>
<proteinExistence type="predicted"/>
<evidence type="ECO:0000313" key="5">
    <source>
        <dbReference type="EMBL" id="AJP09098.1"/>
    </source>
</evidence>
<dbReference type="InterPro" id="IPR002641">
    <property type="entry name" value="PNPLA_dom"/>
</dbReference>
<dbReference type="InterPro" id="IPR052580">
    <property type="entry name" value="Lipid_Hydrolase"/>
</dbReference>
<dbReference type="Pfam" id="PF01734">
    <property type="entry name" value="Patatin"/>
    <property type="match status" value="1"/>
</dbReference>
<dbReference type="InterPro" id="IPR016035">
    <property type="entry name" value="Acyl_Trfase/lysoPLipase"/>
</dbReference>
<comment type="caution">
    <text evidence="2">Lacks conserved residue(s) required for the propagation of feature annotation.</text>
</comment>